<dbReference type="OrthoDB" id="9814535at2"/>
<comment type="caution">
    <text evidence="7">The sequence shown here is derived from an EMBL/GenBank/DDBJ whole genome shotgun (WGS) entry which is preliminary data.</text>
</comment>
<evidence type="ECO:0000256" key="2">
    <source>
        <dbReference type="ARBA" id="ARBA00022452"/>
    </source>
</evidence>
<evidence type="ECO:0000256" key="1">
    <source>
        <dbReference type="ARBA" id="ARBA00004370"/>
    </source>
</evidence>
<reference evidence="7 8" key="1">
    <citation type="submission" date="2017-10" db="EMBL/GenBank/DDBJ databases">
        <title>Draft genome of Longimonas halophila.</title>
        <authorList>
            <person name="Goh K.M."/>
            <person name="Shamsir M.S."/>
            <person name="Lim S.W."/>
        </authorList>
    </citation>
    <scope>NUCLEOTIDE SEQUENCE [LARGE SCALE GENOMIC DNA]</scope>
    <source>
        <strain evidence="7 8">KCTC 42399</strain>
    </source>
</reference>
<evidence type="ECO:0008006" key="9">
    <source>
        <dbReference type="Google" id="ProtNLM"/>
    </source>
</evidence>
<dbReference type="Gene3D" id="3.10.20.310">
    <property type="entry name" value="membrane protein fhac"/>
    <property type="match status" value="2"/>
</dbReference>
<accession>A0A2H3NME0</accession>
<protein>
    <recommendedName>
        <fullName evidence="9">Outer membrane protein assembly factor</fullName>
    </recommendedName>
</protein>
<evidence type="ECO:0000259" key="5">
    <source>
        <dbReference type="Pfam" id="PF01103"/>
    </source>
</evidence>
<keyword evidence="4" id="KW-0472">Membrane</keyword>
<organism evidence="7 8">
    <name type="scientific">Longimonas halophila</name>
    <dbReference type="NCBI Taxonomy" id="1469170"/>
    <lineage>
        <taxon>Bacteria</taxon>
        <taxon>Pseudomonadati</taxon>
        <taxon>Rhodothermota</taxon>
        <taxon>Rhodothermia</taxon>
        <taxon>Rhodothermales</taxon>
        <taxon>Salisaetaceae</taxon>
        <taxon>Longimonas</taxon>
    </lineage>
</organism>
<dbReference type="PANTHER" id="PTHR12815:SF18">
    <property type="entry name" value="SORTING AND ASSEMBLY MACHINERY COMPONENT 50 HOMOLOG"/>
    <property type="match status" value="1"/>
</dbReference>
<gene>
    <name evidence="7" type="ORF">CRI93_06845</name>
</gene>
<sequence>MPAPKRQWENPHTVLLSKSARPRVGHLPTPSFACGNTTRRPACTGCRVAHVFAIVPVSVDSLFRLTYRVRLLLSLLAGAMLCNLLIAEPAQAQQRPVLTTESLDDQPVIREVRITGNDAIRTTRLRQRIQTQANRRVLSIPGFTWWRWVYQFGDTVGGRVGDAFRASGEAPAYLDPGLVDNDVERLRVFYEQQGFRDARISADVVEGDDSDRVTVHFRIDEGPPTYLRSLEYRGLQGLPEPVQATIVNESVFDDATPTDENPFKLAIANQRYETPLLLEERQRVLRALRNGGYAAVSRDSIRALVFTPQPDSFDVRMRVRPGRRYRFGDVQFTVEGPLSNSSTRQPTVDVPVDSSAGYAPTVAATIRNEERLSPSLLERALQFTPGDYYSQEQLLATKRRLEGTGAFTFTNLTPQLSDSLRPAPDGEAFVPIQIETRTRERHQLRAETFALQREVVSDVESELGLGVGLTYENANVLGGGERFQMRTAASVATNLDSLTSVQLEAEPSLTLPYLVYPFGGLDDWFDLVDTRTRLSLSGLTARRDDLRLRIRARLGAQLRLELDHTESLSSFIDVVDLTISNPDTLDQFSERFLDRVLGPGDGTGITDPVQRRQIIEDYTEPQFNSALRYTLQSATANPLRRRQGHVYEGAFEIGNVLPLALDWFAFSPGSLTSTVPGFGGQTLLYRPYLRGQVDLRRYIPLGSGRSTLALRAFGGVAHPFGIPDVVPFDRRYFSGGGTSVRGWGLRELGPGSTTLLAPGTQTQPSANGDVANILGGDIKLEANIELRTRIIRQLLAANWLLTSFVDTGNVWFGPRNPGLATAATDDQPARASGRFRLATAPQELGVGAGLGLRIAWEFFIVRLDLAYRMHDPSPLNDDVFRNGFRDPRLHFGIGHAF</sequence>
<evidence type="ECO:0000256" key="3">
    <source>
        <dbReference type="ARBA" id="ARBA00022692"/>
    </source>
</evidence>
<feature type="domain" description="Bacterial surface antigen (D15)" evidence="5">
    <location>
        <begin position="640"/>
        <end position="897"/>
    </location>
</feature>
<dbReference type="InterPro" id="IPR000184">
    <property type="entry name" value="Bac_surfAg_D15"/>
</dbReference>
<name>A0A2H3NME0_9BACT</name>
<dbReference type="GO" id="GO:0019867">
    <property type="term" value="C:outer membrane"/>
    <property type="evidence" value="ECO:0007669"/>
    <property type="project" value="InterPro"/>
</dbReference>
<evidence type="ECO:0000313" key="7">
    <source>
        <dbReference type="EMBL" id="PEN07694.1"/>
    </source>
</evidence>
<feature type="domain" description="POTRA" evidence="6">
    <location>
        <begin position="107"/>
        <end position="222"/>
    </location>
</feature>
<dbReference type="PANTHER" id="PTHR12815">
    <property type="entry name" value="SORTING AND ASSEMBLY MACHINERY SAMM50 PROTEIN FAMILY MEMBER"/>
    <property type="match status" value="1"/>
</dbReference>
<dbReference type="Pfam" id="PF07244">
    <property type="entry name" value="POTRA"/>
    <property type="match status" value="1"/>
</dbReference>
<keyword evidence="8" id="KW-1185">Reference proteome</keyword>
<evidence type="ECO:0000313" key="8">
    <source>
        <dbReference type="Proteomes" id="UP000221024"/>
    </source>
</evidence>
<dbReference type="InterPro" id="IPR039910">
    <property type="entry name" value="D15-like"/>
</dbReference>
<dbReference type="AlphaFoldDB" id="A0A2H3NME0"/>
<comment type="subcellular location">
    <subcellularLocation>
        <location evidence="1">Membrane</location>
    </subcellularLocation>
</comment>
<dbReference type="Proteomes" id="UP000221024">
    <property type="component" value="Unassembled WGS sequence"/>
</dbReference>
<dbReference type="Gene3D" id="2.40.160.50">
    <property type="entry name" value="membrane protein fhac: a member of the omp85/tpsb transporter family"/>
    <property type="match status" value="1"/>
</dbReference>
<evidence type="ECO:0000259" key="6">
    <source>
        <dbReference type="Pfam" id="PF07244"/>
    </source>
</evidence>
<evidence type="ECO:0000256" key="4">
    <source>
        <dbReference type="ARBA" id="ARBA00023136"/>
    </source>
</evidence>
<keyword evidence="3" id="KW-0812">Transmembrane</keyword>
<dbReference type="Pfam" id="PF01103">
    <property type="entry name" value="Omp85"/>
    <property type="match status" value="1"/>
</dbReference>
<dbReference type="InterPro" id="IPR010827">
    <property type="entry name" value="BamA/TamA_POTRA"/>
</dbReference>
<dbReference type="EMBL" id="PDEP01000005">
    <property type="protein sequence ID" value="PEN07694.1"/>
    <property type="molecule type" value="Genomic_DNA"/>
</dbReference>
<keyword evidence="2" id="KW-1134">Transmembrane beta strand</keyword>
<proteinExistence type="predicted"/>